<dbReference type="eggNOG" id="COG1523">
    <property type="taxonomic scope" value="Bacteria"/>
</dbReference>
<dbReference type="PANTHER" id="PTHR43002">
    <property type="entry name" value="GLYCOGEN DEBRANCHING ENZYME"/>
    <property type="match status" value="1"/>
</dbReference>
<dbReference type="SMART" id="SM00642">
    <property type="entry name" value="Aamy"/>
    <property type="match status" value="1"/>
</dbReference>
<accession>Q0G3B6</accession>
<dbReference type="RefSeq" id="WP_007068288.1">
    <property type="nucleotide sequence ID" value="NZ_DS022272.1"/>
</dbReference>
<gene>
    <name evidence="6" type="ORF">FP2506_15819</name>
</gene>
<dbReference type="EMBL" id="AATP01000002">
    <property type="protein sequence ID" value="EAU41915.1"/>
    <property type="molecule type" value="Genomic_DNA"/>
</dbReference>
<dbReference type="InterPro" id="IPR011837">
    <property type="entry name" value="Glycogen_debranch_GlgX"/>
</dbReference>
<sequence>MIKITAEYGCPERLGATPTGDGTHFAVVSENADAIELSLFDEFGTREVARLTLPGAEGIVRYGFVRGLNAGTRYGFRAHGPYAPHEGHRFDPSKLLVDPYAVQLDRPFQFHPVLKAPPAHRYDTAPLMPKAIVTDLFRDGEPMAFRAPGFTYEILVRAFSQLHPEIPDQFRGTVSALAEKPLLDHLERIGIETVELMPLAAWIDEEHLVRLGLTNAWGYNPITHMALDPRIVPGGFPELRRVVDALHRRGIRVILDVVLNHSGEGDENGPTLSYRGLDNKLYYAHETDDPGKLVNHTGCGNMFAVWRDPVMKLSIDTLRTFVEAAGIDGFRYDLAPVLGRLPTGFDVNAPFLQEVAIDPVLKDRIHVAESWDIGPGGYQVGQFPSHWFEWQDRFRDGVRRFWRGDAGAVADLATRLAGSADIFNQFGRRPSSSVNFVAAHDGYALADLTAYKLKHNQANGEHNRDGHGDNFSWNSGVEGETEDEAILSARRRDLRALLTTLFVSRGTPMIVAGDEFGRTQRGNNNAYCQDNEITWLDWSKADKNLIALTGQLAQLRREHPALCVDSFLTGENAGGQMEDVIWLREDGQRMYDQDWSDPSRRFLGMSVYEPKAADGHESERAIVYLNASTDDVETTLPSPRPGHLLRLALQSDWPDLEPRILKAGEGLVVKARSVFVLVEEVAAP</sequence>
<dbReference type="AlphaFoldDB" id="Q0G3B6"/>
<evidence type="ECO:0000259" key="5">
    <source>
        <dbReference type="SMART" id="SM00642"/>
    </source>
</evidence>
<dbReference type="STRING" id="217511.GCA_001463845_02731"/>
<evidence type="ECO:0000256" key="2">
    <source>
        <dbReference type="ARBA" id="ARBA00022801"/>
    </source>
</evidence>
<feature type="region of interest" description="Disordered" evidence="4">
    <location>
        <begin position="458"/>
        <end position="477"/>
    </location>
</feature>
<proteinExistence type="inferred from homology"/>
<dbReference type="Gene3D" id="3.20.20.80">
    <property type="entry name" value="Glycosidases"/>
    <property type="match status" value="1"/>
</dbReference>
<dbReference type="InterPro" id="IPR006047">
    <property type="entry name" value="GH13_cat_dom"/>
</dbReference>
<organism evidence="6 7">
    <name type="scientific">Fulvimarina pelagi HTCC2506</name>
    <dbReference type="NCBI Taxonomy" id="314231"/>
    <lineage>
        <taxon>Bacteria</taxon>
        <taxon>Pseudomonadati</taxon>
        <taxon>Pseudomonadota</taxon>
        <taxon>Alphaproteobacteria</taxon>
        <taxon>Hyphomicrobiales</taxon>
        <taxon>Aurantimonadaceae</taxon>
        <taxon>Fulvimarina</taxon>
    </lineage>
</organism>
<feature type="domain" description="Glycosyl hydrolase family 13 catalytic" evidence="5">
    <location>
        <begin position="153"/>
        <end position="556"/>
    </location>
</feature>
<comment type="caution">
    <text evidence="6">The sequence shown here is derived from an EMBL/GenBank/DDBJ whole genome shotgun (WGS) entry which is preliminary data.</text>
</comment>
<dbReference type="Proteomes" id="UP000004310">
    <property type="component" value="Unassembled WGS sequence"/>
</dbReference>
<dbReference type="SUPFAM" id="SSF81296">
    <property type="entry name" value="E set domains"/>
    <property type="match status" value="1"/>
</dbReference>
<keyword evidence="7" id="KW-1185">Reference proteome</keyword>
<dbReference type="SUPFAM" id="SSF51011">
    <property type="entry name" value="Glycosyl hydrolase domain"/>
    <property type="match status" value="1"/>
</dbReference>
<dbReference type="InterPro" id="IPR013780">
    <property type="entry name" value="Glyco_hydro_b"/>
</dbReference>
<dbReference type="Gene3D" id="2.60.40.10">
    <property type="entry name" value="Immunoglobulins"/>
    <property type="match status" value="1"/>
</dbReference>
<evidence type="ECO:0000256" key="1">
    <source>
        <dbReference type="ARBA" id="ARBA00008061"/>
    </source>
</evidence>
<dbReference type="NCBIfam" id="TIGR02100">
    <property type="entry name" value="glgX_debranch"/>
    <property type="match status" value="1"/>
</dbReference>
<dbReference type="SUPFAM" id="SSF51445">
    <property type="entry name" value="(Trans)glycosidases"/>
    <property type="match status" value="1"/>
</dbReference>
<evidence type="ECO:0000256" key="3">
    <source>
        <dbReference type="ARBA" id="ARBA00023295"/>
    </source>
</evidence>
<name>Q0G3B6_9HYPH</name>
<dbReference type="Pfam" id="PF02922">
    <property type="entry name" value="CBM_48"/>
    <property type="match status" value="1"/>
</dbReference>
<dbReference type="InterPro" id="IPR004193">
    <property type="entry name" value="Glyco_hydro_13_N"/>
</dbReference>
<dbReference type="Gene3D" id="2.60.40.1180">
    <property type="entry name" value="Golgi alpha-mannosidase II"/>
    <property type="match status" value="1"/>
</dbReference>
<dbReference type="InterPro" id="IPR017853">
    <property type="entry name" value="GH"/>
</dbReference>
<dbReference type="InterPro" id="IPR014756">
    <property type="entry name" value="Ig_E-set"/>
</dbReference>
<comment type="similarity">
    <text evidence="1">Belongs to the glycosyl hydrolase 13 family.</text>
</comment>
<dbReference type="InterPro" id="IPR013783">
    <property type="entry name" value="Ig-like_fold"/>
</dbReference>
<reference evidence="6 7" key="1">
    <citation type="journal article" date="2010" name="J. Bacteriol.">
        <title>Genome sequence of Fulvimarina pelagi HTCC2506T, a Mn(II)-oxidizing alphaproteobacterium possessing an aerobic anoxygenic photosynthetic gene cluster and Xanthorhodopsin.</title>
        <authorList>
            <person name="Kang I."/>
            <person name="Oh H.M."/>
            <person name="Lim S.I."/>
            <person name="Ferriera S."/>
            <person name="Giovannoni S.J."/>
            <person name="Cho J.C."/>
        </authorList>
    </citation>
    <scope>NUCLEOTIDE SEQUENCE [LARGE SCALE GENOMIC DNA]</scope>
    <source>
        <strain evidence="6 7">HTCC2506</strain>
    </source>
</reference>
<evidence type="ECO:0000256" key="4">
    <source>
        <dbReference type="SAM" id="MobiDB-lite"/>
    </source>
</evidence>
<protein>
    <submittedName>
        <fullName evidence="6">Glycosyl hydrolase</fullName>
    </submittedName>
</protein>
<dbReference type="HOGENOM" id="CLU_011725_1_1_5"/>
<dbReference type="InterPro" id="IPR044505">
    <property type="entry name" value="GlgX_Isoamylase_N_E_set"/>
</dbReference>
<keyword evidence="3" id="KW-0326">Glycosidase</keyword>
<dbReference type="CDD" id="cd02856">
    <property type="entry name" value="E_set_GDE_Isoamylase_N"/>
    <property type="match status" value="1"/>
</dbReference>
<keyword evidence="2 6" id="KW-0378">Hydrolase</keyword>
<dbReference type="GO" id="GO:0005980">
    <property type="term" value="P:glycogen catabolic process"/>
    <property type="evidence" value="ECO:0007669"/>
    <property type="project" value="InterPro"/>
</dbReference>
<dbReference type="CDD" id="cd11326">
    <property type="entry name" value="AmyAc_Glg_debranch"/>
    <property type="match status" value="1"/>
</dbReference>
<evidence type="ECO:0000313" key="6">
    <source>
        <dbReference type="EMBL" id="EAU41915.1"/>
    </source>
</evidence>
<dbReference type="GO" id="GO:0004135">
    <property type="term" value="F:amylo-alpha-1,6-glucosidase activity"/>
    <property type="evidence" value="ECO:0007669"/>
    <property type="project" value="InterPro"/>
</dbReference>
<evidence type="ECO:0000313" key="7">
    <source>
        <dbReference type="Proteomes" id="UP000004310"/>
    </source>
</evidence>